<evidence type="ECO:0000313" key="2">
    <source>
        <dbReference type="Proteomes" id="UP001187192"/>
    </source>
</evidence>
<dbReference type="AlphaFoldDB" id="A0AA88DCW1"/>
<name>A0AA88DCW1_FICCA</name>
<reference evidence="1" key="1">
    <citation type="submission" date="2023-07" db="EMBL/GenBank/DDBJ databases">
        <title>draft genome sequence of fig (Ficus carica).</title>
        <authorList>
            <person name="Takahashi T."/>
            <person name="Nishimura K."/>
        </authorList>
    </citation>
    <scope>NUCLEOTIDE SEQUENCE</scope>
</reference>
<comment type="caution">
    <text evidence="1">The sequence shown here is derived from an EMBL/GenBank/DDBJ whole genome shotgun (WGS) entry which is preliminary data.</text>
</comment>
<accession>A0AA88DCW1</accession>
<dbReference type="Gramene" id="FCD_00016649-RA">
    <property type="protein sequence ID" value="FCD_00016649-RA:cds"/>
    <property type="gene ID" value="FCD_00016649"/>
</dbReference>
<proteinExistence type="predicted"/>
<sequence>MTGLGLAGGRSLGWSRLEDKDGVGPGLWSSNTKILAVRNMAGNGESVGENELVQWTSTMDLSVPAGEDLDLVKHVLQKIPREVVNRVGDKQDYFTRKNLSNKTRTDPNIVRDNGDIISNKPNIFMIGEYDGLVVERAHFNWDGSDEYRVKNPATDEIVLKLPNPTPQEKAEHHNSVFDHNHSNGEAKLLHEYLVPLGQNRVKNCLAILTIGRDTNWRKLNFRARGEEKSTTSGRQNIHFFEFSIKGQEMNLRVRTFDLRRESLEENTLCLNTIFQELVRPCLFFWENRLAVGNMTSDFLQVMELEKQDHDQYGEYYKWGHDQKITAVILLTFFKKDYYIRRREKIFPLKFVSGELWFEIGKEEKFCYDVEVNEIKQTVREGDQEETFLFERHEKNLERLKLLGEQERKR</sequence>
<protein>
    <submittedName>
        <fullName evidence="1">Uncharacterized protein</fullName>
    </submittedName>
</protein>
<keyword evidence="2" id="KW-1185">Reference proteome</keyword>
<dbReference type="Proteomes" id="UP001187192">
    <property type="component" value="Unassembled WGS sequence"/>
</dbReference>
<organism evidence="1 2">
    <name type="scientific">Ficus carica</name>
    <name type="common">Common fig</name>
    <dbReference type="NCBI Taxonomy" id="3494"/>
    <lineage>
        <taxon>Eukaryota</taxon>
        <taxon>Viridiplantae</taxon>
        <taxon>Streptophyta</taxon>
        <taxon>Embryophyta</taxon>
        <taxon>Tracheophyta</taxon>
        <taxon>Spermatophyta</taxon>
        <taxon>Magnoliopsida</taxon>
        <taxon>eudicotyledons</taxon>
        <taxon>Gunneridae</taxon>
        <taxon>Pentapetalae</taxon>
        <taxon>rosids</taxon>
        <taxon>fabids</taxon>
        <taxon>Rosales</taxon>
        <taxon>Moraceae</taxon>
        <taxon>Ficeae</taxon>
        <taxon>Ficus</taxon>
    </lineage>
</organism>
<evidence type="ECO:0000313" key="1">
    <source>
        <dbReference type="EMBL" id="GMN51521.1"/>
    </source>
</evidence>
<dbReference type="EMBL" id="BTGU01000038">
    <property type="protein sequence ID" value="GMN51521.1"/>
    <property type="molecule type" value="Genomic_DNA"/>
</dbReference>
<gene>
    <name evidence="1" type="ORF">TIFTF001_020683</name>
</gene>